<comment type="caution">
    <text evidence="2">The sequence shown here is derived from an EMBL/GenBank/DDBJ whole genome shotgun (WGS) entry which is preliminary data.</text>
</comment>
<dbReference type="Pfam" id="PF20619">
    <property type="entry name" value="DUF6804"/>
    <property type="match status" value="1"/>
</dbReference>
<name>A0A3L7ZQH5_PARDI</name>
<dbReference type="RefSeq" id="WP_121736939.1">
    <property type="nucleotide sequence ID" value="NZ_QXXG01000038.1"/>
</dbReference>
<reference evidence="2 3" key="1">
    <citation type="submission" date="2018-09" db="EMBL/GenBank/DDBJ databases">
        <title>Murine metabolic-syndrome-specific gut microbial biobank.</title>
        <authorList>
            <person name="Liu C."/>
        </authorList>
    </citation>
    <scope>NUCLEOTIDE SEQUENCE [LARGE SCALE GENOMIC DNA]</scope>
    <source>
        <strain evidence="2 3">8-P5</strain>
    </source>
</reference>
<dbReference type="Proteomes" id="UP000278164">
    <property type="component" value="Unassembled WGS sequence"/>
</dbReference>
<organism evidence="2 3">
    <name type="scientific">Parabacteroides distasonis</name>
    <dbReference type="NCBI Taxonomy" id="823"/>
    <lineage>
        <taxon>Bacteria</taxon>
        <taxon>Pseudomonadati</taxon>
        <taxon>Bacteroidota</taxon>
        <taxon>Bacteroidia</taxon>
        <taxon>Bacteroidales</taxon>
        <taxon>Tannerellaceae</taxon>
        <taxon>Parabacteroides</taxon>
    </lineage>
</organism>
<dbReference type="InterPro" id="IPR046548">
    <property type="entry name" value="DUF6804"/>
</dbReference>
<dbReference type="OrthoDB" id="1082986at2"/>
<feature type="transmembrane region" description="Helical" evidence="1">
    <location>
        <begin position="77"/>
        <end position="94"/>
    </location>
</feature>
<dbReference type="AlphaFoldDB" id="A0A3L7ZQH5"/>
<dbReference type="EMBL" id="RAYI01000034">
    <property type="protein sequence ID" value="RLT72533.1"/>
    <property type="molecule type" value="Genomic_DNA"/>
</dbReference>
<keyword evidence="1" id="KW-0472">Membrane</keyword>
<proteinExistence type="predicted"/>
<gene>
    <name evidence="2" type="ORF">D7V78_15335</name>
</gene>
<protein>
    <submittedName>
        <fullName evidence="2">Uncharacterized protein</fullName>
    </submittedName>
</protein>
<keyword evidence="1" id="KW-0812">Transmembrane</keyword>
<evidence type="ECO:0000313" key="3">
    <source>
        <dbReference type="Proteomes" id="UP000278164"/>
    </source>
</evidence>
<accession>A0A3L7ZQH5</accession>
<evidence type="ECO:0000256" key="1">
    <source>
        <dbReference type="SAM" id="Phobius"/>
    </source>
</evidence>
<evidence type="ECO:0000313" key="2">
    <source>
        <dbReference type="EMBL" id="RLT72533.1"/>
    </source>
</evidence>
<feature type="transmembrane region" description="Helical" evidence="1">
    <location>
        <begin position="7"/>
        <end position="24"/>
    </location>
</feature>
<keyword evidence="1" id="KW-1133">Transmembrane helix</keyword>
<sequence length="100" mass="11624">MVEKKNIILLLLAIALLICLAPMPYGYYVLIRYVATILFGVMAYDYFQDKQKGLYITSLALTLLFQPFMKIPLGRVVWNFVDVVVAVFLVYLFFRKKSMD</sequence>